<dbReference type="Proteomes" id="UP000501780">
    <property type="component" value="Chromosome"/>
</dbReference>
<dbReference type="Pfam" id="PF20434">
    <property type="entry name" value="BD-FAE"/>
    <property type="match status" value="1"/>
</dbReference>
<organism evidence="4 5">
    <name type="scientific">Bacteroides faecium</name>
    <dbReference type="NCBI Taxonomy" id="2715212"/>
    <lineage>
        <taxon>Bacteria</taxon>
        <taxon>Pseudomonadati</taxon>
        <taxon>Bacteroidota</taxon>
        <taxon>Bacteroidia</taxon>
        <taxon>Bacteroidales</taxon>
        <taxon>Bacteroidaceae</taxon>
        <taxon>Bacteroides</taxon>
    </lineage>
</organism>
<evidence type="ECO:0000256" key="1">
    <source>
        <dbReference type="ARBA" id="ARBA00022801"/>
    </source>
</evidence>
<dbReference type="InterPro" id="IPR050300">
    <property type="entry name" value="GDXG_lipolytic_enzyme"/>
</dbReference>
<dbReference type="InterPro" id="IPR049492">
    <property type="entry name" value="BD-FAE-like_dom"/>
</dbReference>
<keyword evidence="1 4" id="KW-0378">Hydrolase</keyword>
<keyword evidence="5" id="KW-1185">Reference proteome</keyword>
<sequence length="300" mass="33203">MIKKHRLVALSTLLIFTCTTMNAQKIVKLWETNPPTSNEITKAEKYERNGNWVTNVSSPELTIYQTNKAKNTGMAVVICPGGGYAGLAILHEGEQFAKWLNGQGITAFVLKYRMPNKHKEVPLDDAQQAIRYVRNHASEFGIDVNKVGIAGFSAGGHLAATASTHYTTEGTNTKPDFSILFYPVITMERATHGGSRSNLLGDNPLPADIQFFSNEKHINANTPPAILLLSDDDKSVPTANSVLYYQSLKKNNVPATMYIFPEGGHGWGMNIDFKYHSQMLELLGMWLKSTDVQLGKIQEK</sequence>
<evidence type="ECO:0000313" key="5">
    <source>
        <dbReference type="Proteomes" id="UP000501780"/>
    </source>
</evidence>
<feature type="signal peptide" evidence="2">
    <location>
        <begin position="1"/>
        <end position="23"/>
    </location>
</feature>
<dbReference type="AlphaFoldDB" id="A0A6H0KJW4"/>
<dbReference type="Gene3D" id="3.40.50.1820">
    <property type="entry name" value="alpha/beta hydrolase"/>
    <property type="match status" value="1"/>
</dbReference>
<dbReference type="KEGG" id="bfc:BacF7301_05815"/>
<dbReference type="PANTHER" id="PTHR48081">
    <property type="entry name" value="AB HYDROLASE SUPERFAMILY PROTEIN C4A8.06C"/>
    <property type="match status" value="1"/>
</dbReference>
<gene>
    <name evidence="4" type="ORF">BacF7301_05815</name>
</gene>
<dbReference type="PANTHER" id="PTHR48081:SF6">
    <property type="entry name" value="PEPTIDASE S9 PROLYL OLIGOPEPTIDASE CATALYTIC DOMAIN-CONTAINING PROTEIN"/>
    <property type="match status" value="1"/>
</dbReference>
<proteinExistence type="predicted"/>
<feature type="domain" description="BD-FAE-like" evidence="3">
    <location>
        <begin position="61"/>
        <end position="248"/>
    </location>
</feature>
<reference evidence="4 5" key="1">
    <citation type="submission" date="2020-03" db="EMBL/GenBank/DDBJ databases">
        <title>Genomic analysis of Bacteroides faecium CBA7301.</title>
        <authorList>
            <person name="Kim J."/>
            <person name="Roh S.W."/>
        </authorList>
    </citation>
    <scope>NUCLEOTIDE SEQUENCE [LARGE SCALE GENOMIC DNA]</scope>
    <source>
        <strain evidence="4 5">CBA7301</strain>
    </source>
</reference>
<evidence type="ECO:0000313" key="4">
    <source>
        <dbReference type="EMBL" id="QIU93692.1"/>
    </source>
</evidence>
<keyword evidence="2" id="KW-0732">Signal</keyword>
<dbReference type="InterPro" id="IPR029058">
    <property type="entry name" value="AB_hydrolase_fold"/>
</dbReference>
<protein>
    <submittedName>
        <fullName evidence="4">Alpha/beta hydrolase</fullName>
    </submittedName>
</protein>
<evidence type="ECO:0000259" key="3">
    <source>
        <dbReference type="Pfam" id="PF20434"/>
    </source>
</evidence>
<feature type="chain" id="PRO_5026171679" evidence="2">
    <location>
        <begin position="24"/>
        <end position="300"/>
    </location>
</feature>
<dbReference type="GO" id="GO:0016787">
    <property type="term" value="F:hydrolase activity"/>
    <property type="evidence" value="ECO:0007669"/>
    <property type="project" value="UniProtKB-KW"/>
</dbReference>
<dbReference type="SUPFAM" id="SSF53474">
    <property type="entry name" value="alpha/beta-Hydrolases"/>
    <property type="match status" value="1"/>
</dbReference>
<name>A0A6H0KJW4_9BACE</name>
<accession>A0A6H0KJW4</accession>
<evidence type="ECO:0000256" key="2">
    <source>
        <dbReference type="SAM" id="SignalP"/>
    </source>
</evidence>
<dbReference type="EMBL" id="CP050831">
    <property type="protein sequence ID" value="QIU93692.1"/>
    <property type="molecule type" value="Genomic_DNA"/>
</dbReference>